<dbReference type="SUPFAM" id="SSF55073">
    <property type="entry name" value="Nucleotide cyclase"/>
    <property type="match status" value="1"/>
</dbReference>
<evidence type="ECO:0000256" key="4">
    <source>
        <dbReference type="ARBA" id="ARBA00023136"/>
    </source>
</evidence>
<evidence type="ECO:0000313" key="9">
    <source>
        <dbReference type="Proteomes" id="UP000242133"/>
    </source>
</evidence>
<dbReference type="PANTHER" id="PTHR46663">
    <property type="entry name" value="DIGUANYLATE CYCLASE DGCT-RELATED"/>
    <property type="match status" value="1"/>
</dbReference>
<dbReference type="Gene3D" id="3.30.450.350">
    <property type="entry name" value="CHASE domain"/>
    <property type="match status" value="1"/>
</dbReference>
<protein>
    <submittedName>
        <fullName evidence="8">Diguanylate cyclase (GGDEF)-like protein</fullName>
    </submittedName>
</protein>
<dbReference type="AlphaFoldDB" id="A0A2P8F097"/>
<dbReference type="Pfam" id="PF03924">
    <property type="entry name" value="CHASE"/>
    <property type="match status" value="1"/>
</dbReference>
<keyword evidence="2 5" id="KW-0812">Transmembrane</keyword>
<organism evidence="8 9">
    <name type="scientific">Marinobacterium halophilum</name>
    <dbReference type="NCBI Taxonomy" id="267374"/>
    <lineage>
        <taxon>Bacteria</taxon>
        <taxon>Pseudomonadati</taxon>
        <taxon>Pseudomonadota</taxon>
        <taxon>Gammaproteobacteria</taxon>
        <taxon>Oceanospirillales</taxon>
        <taxon>Oceanospirillaceae</taxon>
        <taxon>Marinobacterium</taxon>
    </lineage>
</organism>
<dbReference type="PROSITE" id="PS50887">
    <property type="entry name" value="GGDEF"/>
    <property type="match status" value="1"/>
</dbReference>
<evidence type="ECO:0000259" key="7">
    <source>
        <dbReference type="PROSITE" id="PS50887"/>
    </source>
</evidence>
<dbReference type="InterPro" id="IPR006189">
    <property type="entry name" value="CHASE_dom"/>
</dbReference>
<comment type="subcellular location">
    <subcellularLocation>
        <location evidence="1">Membrane</location>
    </subcellularLocation>
</comment>
<comment type="caution">
    <text evidence="8">The sequence shown here is derived from an EMBL/GenBank/DDBJ whole genome shotgun (WGS) entry which is preliminary data.</text>
</comment>
<dbReference type="InterPro" id="IPR000160">
    <property type="entry name" value="GGDEF_dom"/>
</dbReference>
<keyword evidence="4 5" id="KW-0472">Membrane</keyword>
<sequence length="457" mass="50568">MKQKLLRAGLSAAPVYSLIGVMLIVCLGLTEYVAGLAQQRAEQILQMEATVVLARMRARMESEINSVLYLSRSLTTFIAVQPQSTPERWRELSREIVGEAPLVRNIGLAPDNVIRFVYPLQGNEAAIGLDYRTNAQQWPAVEEAMSSGKMKLAGPVPLIQGGHGLIARTPIYYQDDAVRRYWGLASIVVDYDRLLGQADVHEVLGGFNIAIRGADGEGEQGDLFFGEEVVFEQALAKMSVYFPSGSWVMAASLTRHTLPSVVILRLVSWLIIAILAGGAVLMFQLYRFAHKQSLTDTLTGSANRRLLMYRAEQLSQLYARTGDGFALLFIDLNHFKQVNDTFGHQVGDQLLIQAAARIEQNTRVSDTLARNGGDEFIVLQPGVAREHVEQLASKIEELMAEPFIIDGLTLSISASVGYAVFPDDGHSADEIINLADSRMYERKREKKQLEKKQEGEG</sequence>
<dbReference type="GO" id="GO:0016020">
    <property type="term" value="C:membrane"/>
    <property type="evidence" value="ECO:0007669"/>
    <property type="project" value="UniProtKB-SubCell"/>
</dbReference>
<dbReference type="Gene3D" id="3.30.70.270">
    <property type="match status" value="1"/>
</dbReference>
<dbReference type="InterPro" id="IPR043128">
    <property type="entry name" value="Rev_trsase/Diguanyl_cyclase"/>
</dbReference>
<dbReference type="GO" id="GO:0007165">
    <property type="term" value="P:signal transduction"/>
    <property type="evidence" value="ECO:0007669"/>
    <property type="project" value="UniProtKB-ARBA"/>
</dbReference>
<dbReference type="PROSITE" id="PS50839">
    <property type="entry name" value="CHASE"/>
    <property type="match status" value="1"/>
</dbReference>
<feature type="domain" description="GGDEF" evidence="7">
    <location>
        <begin position="323"/>
        <end position="457"/>
    </location>
</feature>
<dbReference type="InterPro" id="IPR029787">
    <property type="entry name" value="Nucleotide_cyclase"/>
</dbReference>
<evidence type="ECO:0000256" key="1">
    <source>
        <dbReference type="ARBA" id="ARBA00004370"/>
    </source>
</evidence>
<dbReference type="EMBL" id="PYGI01000005">
    <property type="protein sequence ID" value="PSL15126.1"/>
    <property type="molecule type" value="Genomic_DNA"/>
</dbReference>
<dbReference type="SMART" id="SM00267">
    <property type="entry name" value="GGDEF"/>
    <property type="match status" value="1"/>
</dbReference>
<dbReference type="SMART" id="SM01079">
    <property type="entry name" value="CHASE"/>
    <property type="match status" value="1"/>
</dbReference>
<evidence type="ECO:0000313" key="8">
    <source>
        <dbReference type="EMBL" id="PSL15126.1"/>
    </source>
</evidence>
<dbReference type="GO" id="GO:0003824">
    <property type="term" value="F:catalytic activity"/>
    <property type="evidence" value="ECO:0007669"/>
    <property type="project" value="UniProtKB-ARBA"/>
</dbReference>
<feature type="domain" description="CHASE" evidence="6">
    <location>
        <begin position="113"/>
        <end position="250"/>
    </location>
</feature>
<dbReference type="RefSeq" id="WP_170069260.1">
    <property type="nucleotide sequence ID" value="NZ_PYGI01000005.1"/>
</dbReference>
<evidence type="ECO:0000256" key="5">
    <source>
        <dbReference type="SAM" id="Phobius"/>
    </source>
</evidence>
<dbReference type="CDD" id="cd01949">
    <property type="entry name" value="GGDEF"/>
    <property type="match status" value="1"/>
</dbReference>
<evidence type="ECO:0000259" key="6">
    <source>
        <dbReference type="PROSITE" id="PS50839"/>
    </source>
</evidence>
<proteinExistence type="predicted"/>
<reference evidence="8 9" key="1">
    <citation type="submission" date="2018-03" db="EMBL/GenBank/DDBJ databases">
        <title>Genomic Encyclopedia of Archaeal and Bacterial Type Strains, Phase II (KMG-II): from individual species to whole genera.</title>
        <authorList>
            <person name="Goeker M."/>
        </authorList>
    </citation>
    <scope>NUCLEOTIDE SEQUENCE [LARGE SCALE GENOMIC DNA]</scope>
    <source>
        <strain evidence="8 9">DSM 17586</strain>
    </source>
</reference>
<feature type="transmembrane region" description="Helical" evidence="5">
    <location>
        <begin position="262"/>
        <end position="286"/>
    </location>
</feature>
<evidence type="ECO:0000256" key="2">
    <source>
        <dbReference type="ARBA" id="ARBA00022692"/>
    </source>
</evidence>
<dbReference type="InterPro" id="IPR052163">
    <property type="entry name" value="DGC-Regulatory_Protein"/>
</dbReference>
<dbReference type="Proteomes" id="UP000242133">
    <property type="component" value="Unassembled WGS sequence"/>
</dbReference>
<dbReference type="PANTHER" id="PTHR46663:SF2">
    <property type="entry name" value="GGDEF DOMAIN-CONTAINING PROTEIN"/>
    <property type="match status" value="1"/>
</dbReference>
<gene>
    <name evidence="8" type="ORF">CLV44_10520</name>
</gene>
<dbReference type="InterPro" id="IPR042240">
    <property type="entry name" value="CHASE_sf"/>
</dbReference>
<feature type="transmembrane region" description="Helical" evidence="5">
    <location>
        <begin position="15"/>
        <end position="37"/>
    </location>
</feature>
<dbReference type="NCBIfam" id="TIGR00254">
    <property type="entry name" value="GGDEF"/>
    <property type="match status" value="1"/>
</dbReference>
<dbReference type="Pfam" id="PF00990">
    <property type="entry name" value="GGDEF"/>
    <property type="match status" value="1"/>
</dbReference>
<keyword evidence="3 5" id="KW-1133">Transmembrane helix</keyword>
<keyword evidence="9" id="KW-1185">Reference proteome</keyword>
<accession>A0A2P8F097</accession>
<evidence type="ECO:0000256" key="3">
    <source>
        <dbReference type="ARBA" id="ARBA00022989"/>
    </source>
</evidence>
<name>A0A2P8F097_9GAMM</name>